<accession>A0A662ZI55</accession>
<dbReference type="EMBL" id="FOXF01000004">
    <property type="protein sequence ID" value="SFP07427.1"/>
    <property type="molecule type" value="Genomic_DNA"/>
</dbReference>
<organism evidence="1 2">
    <name type="scientific">Ruminobacter amylophilus</name>
    <dbReference type="NCBI Taxonomy" id="867"/>
    <lineage>
        <taxon>Bacteria</taxon>
        <taxon>Pseudomonadati</taxon>
        <taxon>Pseudomonadota</taxon>
        <taxon>Gammaproteobacteria</taxon>
        <taxon>Aeromonadales</taxon>
        <taxon>Succinivibrionaceae</taxon>
        <taxon>Ruminobacter</taxon>
    </lineage>
</organism>
<dbReference type="Proteomes" id="UP000243745">
    <property type="component" value="Unassembled WGS sequence"/>
</dbReference>
<gene>
    <name evidence="1" type="ORF">SAMN02910344_00372</name>
</gene>
<name>A0A662ZI55_9GAMM</name>
<protein>
    <submittedName>
        <fullName evidence="1">Uncharacterized protein</fullName>
    </submittedName>
</protein>
<dbReference type="RefSeq" id="WP_031578901.1">
    <property type="nucleotide sequence ID" value="NZ_FOXF01000004.1"/>
</dbReference>
<sequence>MDNRPEKFLKCSKCGSGNIEITRSIPPENEGFFQKLLRKTRDRAMPSAPLSGKFYVICRDCGNVTMILK</sequence>
<reference evidence="1 2" key="1">
    <citation type="submission" date="2016-10" db="EMBL/GenBank/DDBJ databases">
        <authorList>
            <person name="Varghese N."/>
            <person name="Submissions S."/>
        </authorList>
    </citation>
    <scope>NUCLEOTIDE SEQUENCE [LARGE SCALE GENOMIC DNA]</scope>
    <source>
        <strain evidence="1 2">DSM 1361</strain>
    </source>
</reference>
<proteinExistence type="predicted"/>
<evidence type="ECO:0000313" key="1">
    <source>
        <dbReference type="EMBL" id="SFP07427.1"/>
    </source>
</evidence>
<dbReference type="OrthoDB" id="6978111at2"/>
<evidence type="ECO:0000313" key="2">
    <source>
        <dbReference type="Proteomes" id="UP000243745"/>
    </source>
</evidence>
<dbReference type="AlphaFoldDB" id="A0A662ZI55"/>
<keyword evidence="2" id="KW-1185">Reference proteome</keyword>